<evidence type="ECO:0000313" key="1">
    <source>
        <dbReference type="EMBL" id="KAG5581526.1"/>
    </source>
</evidence>
<comment type="caution">
    <text evidence="1">The sequence shown here is derived from an EMBL/GenBank/DDBJ whole genome shotgun (WGS) entry which is preliminary data.</text>
</comment>
<reference evidence="1 2" key="1">
    <citation type="submission" date="2020-09" db="EMBL/GenBank/DDBJ databases">
        <title>De no assembly of potato wild relative species, Solanum commersonii.</title>
        <authorList>
            <person name="Cho K."/>
        </authorList>
    </citation>
    <scope>NUCLEOTIDE SEQUENCE [LARGE SCALE GENOMIC DNA]</scope>
    <source>
        <strain evidence="1">LZ3.2</strain>
        <tissue evidence="1">Leaf</tissue>
    </source>
</reference>
<accession>A0A9J5X2T3</accession>
<proteinExistence type="predicted"/>
<organism evidence="1 2">
    <name type="scientific">Solanum commersonii</name>
    <name type="common">Commerson's wild potato</name>
    <name type="synonym">Commerson's nightshade</name>
    <dbReference type="NCBI Taxonomy" id="4109"/>
    <lineage>
        <taxon>Eukaryota</taxon>
        <taxon>Viridiplantae</taxon>
        <taxon>Streptophyta</taxon>
        <taxon>Embryophyta</taxon>
        <taxon>Tracheophyta</taxon>
        <taxon>Spermatophyta</taxon>
        <taxon>Magnoliopsida</taxon>
        <taxon>eudicotyledons</taxon>
        <taxon>Gunneridae</taxon>
        <taxon>Pentapetalae</taxon>
        <taxon>asterids</taxon>
        <taxon>lamiids</taxon>
        <taxon>Solanales</taxon>
        <taxon>Solanaceae</taxon>
        <taxon>Solanoideae</taxon>
        <taxon>Solaneae</taxon>
        <taxon>Solanum</taxon>
    </lineage>
</organism>
<dbReference type="EMBL" id="JACXVP010000010">
    <property type="protein sequence ID" value="KAG5581526.1"/>
    <property type="molecule type" value="Genomic_DNA"/>
</dbReference>
<name>A0A9J5X2T3_SOLCO</name>
<dbReference type="Proteomes" id="UP000824120">
    <property type="component" value="Chromosome 10"/>
</dbReference>
<sequence length="88" mass="9710">MTKVGAVVSSNPRIIVTSDDLCNDDIPLDPLFPSGTCINDVLDVRVENTTLNKGDIPNEGKVSNVTLSKLQIRRKITHMRPVNLDRPK</sequence>
<evidence type="ECO:0000313" key="2">
    <source>
        <dbReference type="Proteomes" id="UP000824120"/>
    </source>
</evidence>
<keyword evidence="2" id="KW-1185">Reference proteome</keyword>
<dbReference type="AlphaFoldDB" id="A0A9J5X2T3"/>
<gene>
    <name evidence="1" type="ORF">H5410_052153</name>
</gene>
<protein>
    <submittedName>
        <fullName evidence="1">Uncharacterized protein</fullName>
    </submittedName>
</protein>
<dbReference type="OrthoDB" id="10072024at2759"/>